<evidence type="ECO:0000256" key="4">
    <source>
        <dbReference type="ARBA" id="ARBA00023136"/>
    </source>
</evidence>
<dbReference type="GO" id="GO:0005743">
    <property type="term" value="C:mitochondrial inner membrane"/>
    <property type="evidence" value="ECO:0007669"/>
    <property type="project" value="UniProtKB-SubCell"/>
</dbReference>
<reference evidence="7" key="1">
    <citation type="journal article" date="2014" name="Genome Announc.">
        <title>Draft genome sequence of Rhodosporidium toruloides CECT1137, an oleaginous yeast of biotechnological interest.</title>
        <authorList>
            <person name="Morin N."/>
            <person name="Calcas X."/>
            <person name="Devillers H."/>
            <person name="Durrens P."/>
            <person name="Sherman D.J."/>
            <person name="Nicaud J.-M."/>
            <person name="Neuveglise C."/>
        </authorList>
    </citation>
    <scope>NUCLEOTIDE SEQUENCE</scope>
    <source>
        <strain evidence="7">CECT1137</strain>
    </source>
</reference>
<evidence type="ECO:0000256" key="6">
    <source>
        <dbReference type="SAM" id="MobiDB-lite"/>
    </source>
</evidence>
<dbReference type="CDD" id="cd06662">
    <property type="entry name" value="SURF1"/>
    <property type="match status" value="1"/>
</dbReference>
<proteinExistence type="inferred from homology"/>
<sequence length="309" mass="34542">MFRTALGAGLRSAPQARAPAPPSPFPSAFARSTPRSARLPSPVFTSVRHASTTSFSQSARDKLRARPFLLLVGLMPVFTFGLGVWQIKRLNWKVDLIHQLDDKLHQPPVRLPARIDTAAIPEFAWRKVFVTGTLDHEHSIELGPKTRDGQLGYHVVTPLVRGEGQDTILVNRGFVKREFKEAKDRLASVTNEPVALVGMLRDQEAPNSFTPVNQPEKDQWVFANIAEMARCTGAEPVLVDQIYEDHPGKVELLLREGIPVGRSASIELRNMHATYAATWFSLSLATAFMFWRLMRRPSVLTTAQYRGVK</sequence>
<gene>
    <name evidence="7" type="ORF">RHTO0S_08e04104g</name>
</gene>
<keyword evidence="2 5" id="KW-0812">Transmembrane</keyword>
<protein>
    <recommendedName>
        <fullName evidence="5">SURF1-like protein</fullName>
    </recommendedName>
</protein>
<dbReference type="AlphaFoldDB" id="A0A061B708"/>
<dbReference type="PROSITE" id="PS50895">
    <property type="entry name" value="SURF1"/>
    <property type="match status" value="1"/>
</dbReference>
<accession>A0A061B708</accession>
<dbReference type="InterPro" id="IPR002994">
    <property type="entry name" value="Surf1/Shy1"/>
</dbReference>
<dbReference type="PANTHER" id="PTHR23427:SF2">
    <property type="entry name" value="SURFEIT LOCUS PROTEIN 1"/>
    <property type="match status" value="1"/>
</dbReference>
<dbReference type="EMBL" id="LK052943">
    <property type="protein sequence ID" value="CDR43658.1"/>
    <property type="molecule type" value="Genomic_DNA"/>
</dbReference>
<evidence type="ECO:0000256" key="2">
    <source>
        <dbReference type="ARBA" id="ARBA00022692"/>
    </source>
</evidence>
<comment type="function">
    <text evidence="5">Probably involved in the biogenesis of the COX complex.</text>
</comment>
<dbReference type="GO" id="GO:0033617">
    <property type="term" value="P:mitochondrial respiratory chain complex IV assembly"/>
    <property type="evidence" value="ECO:0007669"/>
    <property type="project" value="TreeGrafter"/>
</dbReference>
<organism evidence="7">
    <name type="scientific">Rhodotorula toruloides</name>
    <name type="common">Yeast</name>
    <name type="synonym">Rhodosporidium toruloides</name>
    <dbReference type="NCBI Taxonomy" id="5286"/>
    <lineage>
        <taxon>Eukaryota</taxon>
        <taxon>Fungi</taxon>
        <taxon>Dikarya</taxon>
        <taxon>Basidiomycota</taxon>
        <taxon>Pucciniomycotina</taxon>
        <taxon>Microbotryomycetes</taxon>
        <taxon>Sporidiobolales</taxon>
        <taxon>Sporidiobolaceae</taxon>
        <taxon>Rhodotorula</taxon>
    </lineage>
</organism>
<dbReference type="PANTHER" id="PTHR23427">
    <property type="entry name" value="SURFEIT LOCUS PROTEIN"/>
    <property type="match status" value="1"/>
</dbReference>
<feature type="transmembrane region" description="Helical" evidence="5">
    <location>
        <begin position="272"/>
        <end position="291"/>
    </location>
</feature>
<evidence type="ECO:0000256" key="1">
    <source>
        <dbReference type="ARBA" id="ARBA00004370"/>
    </source>
</evidence>
<keyword evidence="5" id="KW-0496">Mitochondrion</keyword>
<comment type="similarity">
    <text evidence="5">Belongs to the SURF1 family.</text>
</comment>
<keyword evidence="3 5" id="KW-1133">Transmembrane helix</keyword>
<evidence type="ECO:0000256" key="3">
    <source>
        <dbReference type="ARBA" id="ARBA00022989"/>
    </source>
</evidence>
<feature type="region of interest" description="Disordered" evidence="6">
    <location>
        <begin position="1"/>
        <end position="42"/>
    </location>
</feature>
<keyword evidence="4 5" id="KW-0472">Membrane</keyword>
<dbReference type="OrthoDB" id="10040024at2759"/>
<name>A0A061B708_RHOTO</name>
<dbReference type="Pfam" id="PF02104">
    <property type="entry name" value="SURF1"/>
    <property type="match status" value="1"/>
</dbReference>
<evidence type="ECO:0000256" key="5">
    <source>
        <dbReference type="RuleBase" id="RU363076"/>
    </source>
</evidence>
<feature type="transmembrane region" description="Helical" evidence="5">
    <location>
        <begin position="68"/>
        <end position="87"/>
    </location>
</feature>
<dbReference type="InterPro" id="IPR045214">
    <property type="entry name" value="Surf1/Surf4"/>
</dbReference>
<comment type="subcellular location">
    <subcellularLocation>
        <location evidence="1">Membrane</location>
    </subcellularLocation>
    <subcellularLocation>
        <location evidence="5">Mitochondrion inner membrane</location>
        <topology evidence="5">Multi-pass membrane protein</topology>
    </subcellularLocation>
</comment>
<keyword evidence="5" id="KW-0999">Mitochondrion inner membrane</keyword>
<evidence type="ECO:0000313" key="7">
    <source>
        <dbReference type="EMBL" id="CDR43658.1"/>
    </source>
</evidence>